<sequence length="192" mass="21702">MSIRSFSCAVLLLVAVCCAGRAFSTPPEPSGPHLTDIILTTSESDLLLFGELRNSVTSAMEEGLYSGIPIRFTFFVSLEKSQSGWFDEELASLNFSHTLSFDTLKETYVVETEENGGRRQTVHSYPEALQLLNEINGMRIIALAELAPDTKYRLRIKADLHKKTLPLALHTVVPFISWWDLDTDWYTVEFMY</sequence>
<dbReference type="Pfam" id="PF14334">
    <property type="entry name" value="DUF4390"/>
    <property type="match status" value="1"/>
</dbReference>
<keyword evidence="3" id="KW-1185">Reference proteome</keyword>
<evidence type="ECO:0000313" key="2">
    <source>
        <dbReference type="EMBL" id="BDD86676.1"/>
    </source>
</evidence>
<reference evidence="2 3" key="1">
    <citation type="submission" date="2022-01" db="EMBL/GenBank/DDBJ databases">
        <title>Desulfofustis limnae sp. nov., a novel mesophilic sulfate-reducing bacterium isolated from marsh soil.</title>
        <authorList>
            <person name="Watanabe M."/>
            <person name="Takahashi A."/>
            <person name="Kojima H."/>
            <person name="Fukui M."/>
        </authorList>
    </citation>
    <scope>NUCLEOTIDE SEQUENCE [LARGE SCALE GENOMIC DNA]</scope>
    <source>
        <strain evidence="2 3">PPLL</strain>
    </source>
</reference>
<protein>
    <recommendedName>
        <fullName evidence="4">DUF4390 domain-containing protein</fullName>
    </recommendedName>
</protein>
<evidence type="ECO:0000313" key="3">
    <source>
        <dbReference type="Proteomes" id="UP000830055"/>
    </source>
</evidence>
<dbReference type="InterPro" id="IPR025500">
    <property type="entry name" value="DUF4390"/>
</dbReference>
<dbReference type="Proteomes" id="UP000830055">
    <property type="component" value="Chromosome"/>
</dbReference>
<accession>A0ABM7W6Z3</accession>
<dbReference type="RefSeq" id="WP_284153752.1">
    <property type="nucleotide sequence ID" value="NZ_AP025516.1"/>
</dbReference>
<feature type="signal peptide" evidence="1">
    <location>
        <begin position="1"/>
        <end position="24"/>
    </location>
</feature>
<dbReference type="EMBL" id="AP025516">
    <property type="protein sequence ID" value="BDD86676.1"/>
    <property type="molecule type" value="Genomic_DNA"/>
</dbReference>
<evidence type="ECO:0000256" key="1">
    <source>
        <dbReference type="SAM" id="SignalP"/>
    </source>
</evidence>
<proteinExistence type="predicted"/>
<keyword evidence="1" id="KW-0732">Signal</keyword>
<evidence type="ECO:0008006" key="4">
    <source>
        <dbReference type="Google" id="ProtNLM"/>
    </source>
</evidence>
<name>A0ABM7W6Z3_9BACT</name>
<gene>
    <name evidence="2" type="ORF">DPPLL_10410</name>
</gene>
<organism evidence="2 3">
    <name type="scientific">Desulfofustis limnaeus</name>
    <dbReference type="NCBI Taxonomy" id="2740163"/>
    <lineage>
        <taxon>Bacteria</taxon>
        <taxon>Pseudomonadati</taxon>
        <taxon>Thermodesulfobacteriota</taxon>
        <taxon>Desulfobulbia</taxon>
        <taxon>Desulfobulbales</taxon>
        <taxon>Desulfocapsaceae</taxon>
        <taxon>Desulfofustis</taxon>
    </lineage>
</organism>
<feature type="chain" id="PRO_5045592184" description="DUF4390 domain-containing protein" evidence="1">
    <location>
        <begin position="25"/>
        <end position="192"/>
    </location>
</feature>